<dbReference type="GO" id="GO:0016301">
    <property type="term" value="F:kinase activity"/>
    <property type="evidence" value="ECO:0007669"/>
    <property type="project" value="UniProtKB-KW"/>
</dbReference>
<protein>
    <submittedName>
        <fullName evidence="5">Fructokinase</fullName>
    </submittedName>
</protein>
<dbReference type="Proteomes" id="UP000245870">
    <property type="component" value="Unassembled WGS sequence"/>
</dbReference>
<evidence type="ECO:0000313" key="5">
    <source>
        <dbReference type="EMBL" id="PVX57979.1"/>
    </source>
</evidence>
<evidence type="ECO:0000259" key="4">
    <source>
        <dbReference type="Pfam" id="PF00294"/>
    </source>
</evidence>
<evidence type="ECO:0000313" key="6">
    <source>
        <dbReference type="Proteomes" id="UP000245870"/>
    </source>
</evidence>
<keyword evidence="6" id="KW-1185">Reference proteome</keyword>
<comment type="caution">
    <text evidence="5">The sequence shown here is derived from an EMBL/GenBank/DDBJ whole genome shotgun (WGS) entry which is preliminary data.</text>
</comment>
<reference evidence="5 6" key="1">
    <citation type="submission" date="2018-05" db="EMBL/GenBank/DDBJ databases">
        <title>Genomic Encyclopedia of Type Strains, Phase IV (KMG-IV): sequencing the most valuable type-strain genomes for metagenomic binning, comparative biology and taxonomic classification.</title>
        <authorList>
            <person name="Goeker M."/>
        </authorList>
    </citation>
    <scope>NUCLEOTIDE SEQUENCE [LARGE SCALE GENOMIC DNA]</scope>
    <source>
        <strain evidence="5 6">DSM 100333</strain>
    </source>
</reference>
<keyword evidence="2" id="KW-0808">Transferase</keyword>
<comment type="similarity">
    <text evidence="1">Belongs to the carbohydrate kinase PfkB family.</text>
</comment>
<dbReference type="SUPFAM" id="SSF53613">
    <property type="entry name" value="Ribokinase-like"/>
    <property type="match status" value="1"/>
</dbReference>
<dbReference type="EMBL" id="QENY01000003">
    <property type="protein sequence ID" value="PVX57979.1"/>
    <property type="molecule type" value="Genomic_DNA"/>
</dbReference>
<dbReference type="AlphaFoldDB" id="A0A2U0UK46"/>
<dbReference type="InterPro" id="IPR011611">
    <property type="entry name" value="PfkB_dom"/>
</dbReference>
<proteinExistence type="inferred from homology"/>
<keyword evidence="3 5" id="KW-0418">Kinase</keyword>
<sequence length="315" mass="35260">MQSEPMRKVIGLGETVYDIVFKNAQPIAAFPGGSTFNAMISLGRSGVNCMFIGEAGDDRVGRDTVDFLTRNDVDAHNVSVFQDAKSPVSLAFLNERGDADYLFYKNHPNDRLELPTLNIQPDDIVLIGSFYAVNPVIRPQVQALLDEARANGAIIYYDVNFRRSHQHELMRVTPNLLDNFGYADIVRGSSDDFVNLYKTDDADKIYRSEISFYCKRFICTRGADQVELRAENGLARSYPVPQGEVLSTIGAGDNFNAGFIYEMIRQGVTHEQMERGLAVDVWDKLVKGALEFSADSCRHYYNYVSTAFGEGKKVL</sequence>
<name>A0A2U0UK46_9BACT</name>
<dbReference type="PANTHER" id="PTHR43085:SF57">
    <property type="entry name" value="CARBOHYDRATE KINASE PFKB DOMAIN-CONTAINING PROTEIN"/>
    <property type="match status" value="1"/>
</dbReference>
<organism evidence="5 6">
    <name type="scientific">Hallella colorans</name>
    <dbReference type="NCBI Taxonomy" id="1703337"/>
    <lineage>
        <taxon>Bacteria</taxon>
        <taxon>Pseudomonadati</taxon>
        <taxon>Bacteroidota</taxon>
        <taxon>Bacteroidia</taxon>
        <taxon>Bacteroidales</taxon>
        <taxon>Prevotellaceae</taxon>
        <taxon>Hallella</taxon>
    </lineage>
</organism>
<dbReference type="Gene3D" id="3.40.1190.20">
    <property type="match status" value="1"/>
</dbReference>
<evidence type="ECO:0000256" key="3">
    <source>
        <dbReference type="ARBA" id="ARBA00022777"/>
    </source>
</evidence>
<feature type="domain" description="Carbohydrate kinase PfkB" evidence="4">
    <location>
        <begin position="13"/>
        <end position="276"/>
    </location>
</feature>
<gene>
    <name evidence="5" type="ORF">C7379_103102</name>
</gene>
<dbReference type="InterPro" id="IPR029056">
    <property type="entry name" value="Ribokinase-like"/>
</dbReference>
<dbReference type="InterPro" id="IPR002173">
    <property type="entry name" value="Carboh/pur_kinase_PfkB_CS"/>
</dbReference>
<accession>A0A2U0UK46</accession>
<dbReference type="Pfam" id="PF00294">
    <property type="entry name" value="PfkB"/>
    <property type="match status" value="1"/>
</dbReference>
<evidence type="ECO:0000256" key="1">
    <source>
        <dbReference type="ARBA" id="ARBA00010688"/>
    </source>
</evidence>
<evidence type="ECO:0000256" key="2">
    <source>
        <dbReference type="ARBA" id="ARBA00022679"/>
    </source>
</evidence>
<dbReference type="InterPro" id="IPR050306">
    <property type="entry name" value="PfkB_Carbo_kinase"/>
</dbReference>
<dbReference type="PANTHER" id="PTHR43085">
    <property type="entry name" value="HEXOKINASE FAMILY MEMBER"/>
    <property type="match status" value="1"/>
</dbReference>
<dbReference type="PROSITE" id="PS00584">
    <property type="entry name" value="PFKB_KINASES_2"/>
    <property type="match status" value="1"/>
</dbReference>